<keyword evidence="1" id="KW-0732">Signal</keyword>
<dbReference type="Proteomes" id="UP000002358">
    <property type="component" value="Chromosome 1"/>
</dbReference>
<protein>
    <recommendedName>
        <fullName evidence="4">DUF5666 domain-containing protein</fullName>
    </recommendedName>
</protein>
<evidence type="ECO:0008006" key="4">
    <source>
        <dbReference type="Google" id="ProtNLM"/>
    </source>
</evidence>
<evidence type="ECO:0000313" key="3">
    <source>
        <dbReference type="Proteomes" id="UP000002358"/>
    </source>
</evidence>
<proteinExistence type="predicted"/>
<feature type="chain" id="PRO_5029459287" description="DUF5666 domain-containing protein" evidence="1">
    <location>
        <begin position="19"/>
        <end position="118"/>
    </location>
</feature>
<evidence type="ECO:0000313" key="2">
    <source>
        <dbReference type="EnsemblMetazoa" id="XP_008214144"/>
    </source>
</evidence>
<keyword evidence="3" id="KW-1185">Reference proteome</keyword>
<dbReference type="KEGG" id="nvi:103317562"/>
<dbReference type="EnsemblMetazoa" id="XM_008215922">
    <property type="protein sequence ID" value="XP_008214144"/>
    <property type="gene ID" value="LOC103317562"/>
</dbReference>
<reference evidence="2" key="1">
    <citation type="submission" date="2021-01" db="UniProtKB">
        <authorList>
            <consortium name="EnsemblMetazoa"/>
        </authorList>
    </citation>
    <scope>IDENTIFICATION</scope>
</reference>
<organism evidence="2 3">
    <name type="scientific">Nasonia vitripennis</name>
    <name type="common">Parasitic wasp</name>
    <dbReference type="NCBI Taxonomy" id="7425"/>
    <lineage>
        <taxon>Eukaryota</taxon>
        <taxon>Metazoa</taxon>
        <taxon>Ecdysozoa</taxon>
        <taxon>Arthropoda</taxon>
        <taxon>Hexapoda</taxon>
        <taxon>Insecta</taxon>
        <taxon>Pterygota</taxon>
        <taxon>Neoptera</taxon>
        <taxon>Endopterygota</taxon>
        <taxon>Hymenoptera</taxon>
        <taxon>Apocrita</taxon>
        <taxon>Proctotrupomorpha</taxon>
        <taxon>Chalcidoidea</taxon>
        <taxon>Pteromalidae</taxon>
        <taxon>Pteromalinae</taxon>
        <taxon>Nasonia</taxon>
    </lineage>
</organism>
<accession>A0A7M7H8U1</accession>
<name>A0A7M7H8U1_NASVI</name>
<dbReference type="AlphaFoldDB" id="A0A7M7H8U1"/>
<dbReference type="InParanoid" id="A0A7M7H8U1"/>
<evidence type="ECO:0000256" key="1">
    <source>
        <dbReference type="SAM" id="SignalP"/>
    </source>
</evidence>
<gene>
    <name evidence="2" type="primary">103317562</name>
</gene>
<feature type="signal peptide" evidence="1">
    <location>
        <begin position="1"/>
        <end position="18"/>
    </location>
</feature>
<sequence length="118" mass="12644">MKAFALILTLALVAFSSAASIDHSVEQQSIADHSEEQIIYVDGVPVNEIVRRTLRSGNGKITFEVKNEGGQTSFTVNGEAKVWSSKNGYVSVTGGVHQPIGGDAKGHAGVKGEFEWRK</sequence>